<dbReference type="InterPro" id="IPR012334">
    <property type="entry name" value="Pectin_lyas_fold"/>
</dbReference>
<gene>
    <name evidence="2" type="ORF">QUF85_19800</name>
</gene>
<feature type="domain" description="Rhamnogalacturonase A/B/Epimerase-like pectate lyase" evidence="1">
    <location>
        <begin position="2"/>
        <end position="52"/>
    </location>
</feature>
<evidence type="ECO:0000313" key="3">
    <source>
        <dbReference type="Proteomes" id="UP001238973"/>
    </source>
</evidence>
<dbReference type="GO" id="GO:0016787">
    <property type="term" value="F:hydrolase activity"/>
    <property type="evidence" value="ECO:0007669"/>
    <property type="project" value="UniProtKB-KW"/>
</dbReference>
<proteinExistence type="predicted"/>
<accession>A0AAJ1VDD4</accession>
<dbReference type="Gene3D" id="2.160.20.10">
    <property type="entry name" value="Single-stranded right-handed beta-helix, Pectin lyase-like"/>
    <property type="match status" value="1"/>
</dbReference>
<protein>
    <submittedName>
        <fullName evidence="2">Glycosyl hydrolase family 28-related protein</fullName>
    </submittedName>
</protein>
<evidence type="ECO:0000259" key="1">
    <source>
        <dbReference type="Pfam" id="PF12708"/>
    </source>
</evidence>
<name>A0AAJ1VDD4_9BACI</name>
<dbReference type="RefSeq" id="WP_289350492.1">
    <property type="nucleotide sequence ID" value="NZ_JAUCFI010000003.1"/>
</dbReference>
<dbReference type="Pfam" id="PF12708">
    <property type="entry name" value="Pect-lyase_RHGA_epim"/>
    <property type="match status" value="1"/>
</dbReference>
<dbReference type="InterPro" id="IPR024535">
    <property type="entry name" value="RHGA/B-epi-like_pectate_lyase"/>
</dbReference>
<sequence length="658" mass="71684">MINVKSFGAKGDGVTDDLVAIRNAIATWKEKGGTLLFPPGVYMQGDGIKNKKPSGYNQNGIYNDGTGDYPRYDPIDGVAYPYYVKNNVKYPIGDFAIGEDLTILLDGIHNAEIIGYGATIKAHTSNSCIKNNAGLVFNNCENLTSRGLTYDGSISERQPFLSDTGNFNEQDGISLRSNCTNLVFEDVTSTKCVMDGWQLHSMTLKDITLRNCKGIANYRQGVTIGVADNVLIEGGVYADQGTIYGILPMSGIDLEPETGLAENVTIRKAGFYGNIGHGIGFTKKSVNSTVEDCYFNGNMLYEGYDNVKNNNFRKNRFINASLDSYGGGTYIDDNIFEFSNVTGTYYTSILSDDTSNYYKLGLCRKGRVSGNSIVCDLTGISDAVNVLGVMPNLGADINDITNNTLINSFSKNSTAVVGGKPSLFSSNKLSYTGALSTAGSVCGGTINEDNEVSSKYSVVAKNEYYRQSKKSQKTFFLSTAITPDKCVDITLGNRDIRGTTFKLTFIGNYNTFDGLGYFEEWIKCGWTGNFEKTRRNALGNNKNYVIVSTPRIKNGINTITIKGISNELGGVINVEVFSPTTPYTESEINITNSYNYTMDLDSIMGNKTYVNGSVGSTGQRPTTSTHNISTGDMFYDTTIMKPIFWNGTVWTDSTGTAV</sequence>
<comment type="caution">
    <text evidence="2">The sequence shown here is derived from an EMBL/GenBank/DDBJ whole genome shotgun (WGS) entry which is preliminary data.</text>
</comment>
<dbReference type="SUPFAM" id="SSF51126">
    <property type="entry name" value="Pectin lyase-like"/>
    <property type="match status" value="1"/>
</dbReference>
<reference evidence="2" key="1">
    <citation type="submission" date="2023-06" db="EMBL/GenBank/DDBJ databases">
        <title>Comparative genomics of Bacillaceae isolates and their secondary metabolite potential.</title>
        <authorList>
            <person name="Song L."/>
            <person name="Nielsen L.J."/>
            <person name="Mohite O."/>
            <person name="Xu X."/>
            <person name="Weber T."/>
            <person name="Kovacs A.T."/>
        </authorList>
    </citation>
    <scope>NUCLEOTIDE SEQUENCE</scope>
    <source>
        <strain evidence="2">G1S1</strain>
    </source>
</reference>
<evidence type="ECO:0000313" key="2">
    <source>
        <dbReference type="EMBL" id="MDM5285525.1"/>
    </source>
</evidence>
<organism evidence="2 3">
    <name type="scientific">Peribacillus frigoritolerans</name>
    <dbReference type="NCBI Taxonomy" id="450367"/>
    <lineage>
        <taxon>Bacteria</taxon>
        <taxon>Bacillati</taxon>
        <taxon>Bacillota</taxon>
        <taxon>Bacilli</taxon>
        <taxon>Bacillales</taxon>
        <taxon>Bacillaceae</taxon>
        <taxon>Peribacillus</taxon>
    </lineage>
</organism>
<dbReference type="AlphaFoldDB" id="A0AAJ1VDD4"/>
<dbReference type="Proteomes" id="UP001238973">
    <property type="component" value="Unassembled WGS sequence"/>
</dbReference>
<keyword evidence="2" id="KW-0378">Hydrolase</keyword>
<dbReference type="EMBL" id="JAUCFI010000003">
    <property type="protein sequence ID" value="MDM5285525.1"/>
    <property type="molecule type" value="Genomic_DNA"/>
</dbReference>
<dbReference type="InterPro" id="IPR011050">
    <property type="entry name" value="Pectin_lyase_fold/virulence"/>
</dbReference>